<evidence type="ECO:0000256" key="1">
    <source>
        <dbReference type="ARBA" id="ARBA00022737"/>
    </source>
</evidence>
<evidence type="ECO:0000256" key="4">
    <source>
        <dbReference type="SAM" id="SignalP"/>
    </source>
</evidence>
<comment type="caution">
    <text evidence="5">The sequence shown here is derived from an EMBL/GenBank/DDBJ whole genome shotgun (WGS) entry which is preliminary data.</text>
</comment>
<keyword evidence="6" id="KW-1185">Reference proteome</keyword>
<dbReference type="PROSITE" id="PS50088">
    <property type="entry name" value="ANK_REPEAT"/>
    <property type="match status" value="3"/>
</dbReference>
<dbReference type="Gene3D" id="1.25.40.20">
    <property type="entry name" value="Ankyrin repeat-containing domain"/>
    <property type="match status" value="3"/>
</dbReference>
<feature type="repeat" description="ANK" evidence="3">
    <location>
        <begin position="247"/>
        <end position="279"/>
    </location>
</feature>
<keyword evidence="2 3" id="KW-0040">ANK repeat</keyword>
<dbReference type="SMART" id="SM00248">
    <property type="entry name" value="ANK"/>
    <property type="match status" value="10"/>
</dbReference>
<dbReference type="InterPro" id="IPR036770">
    <property type="entry name" value="Ankyrin_rpt-contain_sf"/>
</dbReference>
<organism evidence="5 6">
    <name type="scientific">Novosphingobium umbonatum</name>
    <dbReference type="NCBI Taxonomy" id="1908524"/>
    <lineage>
        <taxon>Bacteria</taxon>
        <taxon>Pseudomonadati</taxon>
        <taxon>Pseudomonadota</taxon>
        <taxon>Alphaproteobacteria</taxon>
        <taxon>Sphingomonadales</taxon>
        <taxon>Sphingomonadaceae</taxon>
        <taxon>Novosphingobium</taxon>
    </lineage>
</organism>
<keyword evidence="1" id="KW-0677">Repeat</keyword>
<gene>
    <name evidence="5" type="ORF">EOE18_06680</name>
</gene>
<dbReference type="Proteomes" id="UP000282837">
    <property type="component" value="Unassembled WGS sequence"/>
</dbReference>
<feature type="chain" id="PRO_5019466573" evidence="4">
    <location>
        <begin position="19"/>
        <end position="433"/>
    </location>
</feature>
<dbReference type="PANTHER" id="PTHR24198:SF165">
    <property type="entry name" value="ANKYRIN REPEAT-CONTAINING PROTEIN-RELATED"/>
    <property type="match status" value="1"/>
</dbReference>
<sequence length="433" mass="44014">MRKWLLIASLLASSPAPAQDLAEAIRLGDARGVTAHLTAQPALANQALAYGETPLMLTVSHQDHQAAKALLKAGAKVNAQDQDGVSALWLACELGDGAIIAALLDAGANPLLARSDGATALHVCARFGPAAALQRMAKGPIDVADAKGQTPLMWAASSGRAEAVEVLLKAGASVKSVSKGGFNPLFFAVKAGSAAAVSNLLAAGADPMFRGPENTSAAQLAAYQKRWDVLALLVQNGGVDLAERDREGWQLLHRAAAGGDVALIRLLITTGAAVEGLSGPSRITWVTEANFGVAPPPVPPKVPLFMAAETGQADAIKALITAGAKADFVAGDGENLLIAAARSQKLPALEAALAALPKPDMADAKGNSALHILAGSRPAPDLPLMLAAMAKAGARPDLPNARGATPAKIAAGAQTEVRRAFEAAFPPRLAGGQ</sequence>
<dbReference type="AlphaFoldDB" id="A0A437N6X5"/>
<evidence type="ECO:0000256" key="2">
    <source>
        <dbReference type="ARBA" id="ARBA00023043"/>
    </source>
</evidence>
<proteinExistence type="predicted"/>
<accession>A0A437N6X5</accession>
<evidence type="ECO:0000256" key="3">
    <source>
        <dbReference type="PROSITE-ProRule" id="PRU00023"/>
    </source>
</evidence>
<dbReference type="PANTHER" id="PTHR24198">
    <property type="entry name" value="ANKYRIN REPEAT AND PROTEIN KINASE DOMAIN-CONTAINING PROTEIN"/>
    <property type="match status" value="1"/>
</dbReference>
<keyword evidence="4" id="KW-0732">Signal</keyword>
<feature type="signal peptide" evidence="4">
    <location>
        <begin position="1"/>
        <end position="18"/>
    </location>
</feature>
<evidence type="ECO:0000313" key="5">
    <source>
        <dbReference type="EMBL" id="RVU05674.1"/>
    </source>
</evidence>
<dbReference type="EMBL" id="SACO01000004">
    <property type="protein sequence ID" value="RVU05674.1"/>
    <property type="molecule type" value="Genomic_DNA"/>
</dbReference>
<protein>
    <submittedName>
        <fullName evidence="5">Ankyrin repeat domain-containing protein</fullName>
    </submittedName>
</protein>
<dbReference type="Pfam" id="PF12796">
    <property type="entry name" value="Ank_2"/>
    <property type="match status" value="3"/>
</dbReference>
<dbReference type="OrthoDB" id="7492287at2"/>
<name>A0A437N6X5_9SPHN</name>
<dbReference type="SUPFAM" id="SSF48403">
    <property type="entry name" value="Ankyrin repeat"/>
    <property type="match status" value="1"/>
</dbReference>
<feature type="repeat" description="ANK" evidence="3">
    <location>
        <begin position="50"/>
        <end position="82"/>
    </location>
</feature>
<dbReference type="InterPro" id="IPR002110">
    <property type="entry name" value="Ankyrin_rpt"/>
</dbReference>
<evidence type="ECO:0000313" key="6">
    <source>
        <dbReference type="Proteomes" id="UP000282837"/>
    </source>
</evidence>
<dbReference type="RefSeq" id="WP_127707541.1">
    <property type="nucleotide sequence ID" value="NZ_SACO01000004.1"/>
</dbReference>
<feature type="repeat" description="ANK" evidence="3">
    <location>
        <begin position="147"/>
        <end position="179"/>
    </location>
</feature>
<dbReference type="PROSITE" id="PS50297">
    <property type="entry name" value="ANK_REP_REGION"/>
    <property type="match status" value="3"/>
</dbReference>
<reference evidence="5 6" key="1">
    <citation type="submission" date="2019-01" db="EMBL/GenBank/DDBJ databases">
        <authorList>
            <person name="Chen W.-M."/>
        </authorList>
    </citation>
    <scope>NUCLEOTIDE SEQUENCE [LARGE SCALE GENOMIC DNA]</scope>
    <source>
        <strain evidence="5 6">FSY-9</strain>
    </source>
</reference>